<dbReference type="InterPro" id="IPR011250">
    <property type="entry name" value="OMP/PagP_B-barrel"/>
</dbReference>
<name>A0A0P0CCE4_9FLAO</name>
<evidence type="ECO:0000313" key="5">
    <source>
        <dbReference type="Proteomes" id="UP000057981"/>
    </source>
</evidence>
<feature type="domain" description="Outer membrane protein beta-barrel" evidence="3">
    <location>
        <begin position="23"/>
        <end position="156"/>
    </location>
</feature>
<evidence type="ECO:0000256" key="1">
    <source>
        <dbReference type="ARBA" id="ARBA00022729"/>
    </source>
</evidence>
<dbReference type="Gene3D" id="2.40.160.20">
    <property type="match status" value="1"/>
</dbReference>
<accession>A0A0P0CCE4</accession>
<dbReference type="RefSeq" id="WP_054723597.1">
    <property type="nucleotide sequence ID" value="NZ_CP012898.1"/>
</dbReference>
<evidence type="ECO:0000313" key="4">
    <source>
        <dbReference type="EMBL" id="ALJ03629.1"/>
    </source>
</evidence>
<dbReference type="OrthoDB" id="1163183at2"/>
<feature type="signal peptide" evidence="2">
    <location>
        <begin position="1"/>
        <end position="22"/>
    </location>
</feature>
<dbReference type="AlphaFoldDB" id="A0A0P0CCE4"/>
<evidence type="ECO:0000256" key="2">
    <source>
        <dbReference type="SAM" id="SignalP"/>
    </source>
</evidence>
<dbReference type="SUPFAM" id="SSF56925">
    <property type="entry name" value="OMPA-like"/>
    <property type="match status" value="1"/>
</dbReference>
<organism evidence="4 5">
    <name type="scientific">Pseudalgibacter alginicilyticus</name>
    <dbReference type="NCBI Taxonomy" id="1736674"/>
    <lineage>
        <taxon>Bacteria</taxon>
        <taxon>Pseudomonadati</taxon>
        <taxon>Bacteroidota</taxon>
        <taxon>Flavobacteriia</taxon>
        <taxon>Flavobacteriales</taxon>
        <taxon>Flavobacteriaceae</taxon>
        <taxon>Pseudalgibacter</taxon>
    </lineage>
</organism>
<keyword evidence="1 2" id="KW-0732">Signal</keyword>
<proteinExistence type="predicted"/>
<evidence type="ECO:0000259" key="3">
    <source>
        <dbReference type="Pfam" id="PF13505"/>
    </source>
</evidence>
<dbReference type="KEGG" id="ahz:APS56_00010"/>
<feature type="chain" id="PRO_5006042509" description="Outer membrane protein beta-barrel domain-containing protein" evidence="2">
    <location>
        <begin position="23"/>
        <end position="170"/>
    </location>
</feature>
<reference evidence="4 5" key="1">
    <citation type="submission" date="2015-10" db="EMBL/GenBank/DDBJ databases">
        <authorList>
            <person name="Gilbert D.G."/>
        </authorList>
    </citation>
    <scope>NUCLEOTIDE SEQUENCE [LARGE SCALE GENOMIC DNA]</scope>
    <source>
        <strain evidence="5">HZ-22</strain>
    </source>
</reference>
<dbReference type="EMBL" id="CP012898">
    <property type="protein sequence ID" value="ALJ03629.1"/>
    <property type="molecule type" value="Genomic_DNA"/>
</dbReference>
<gene>
    <name evidence="4" type="ORF">APS56_00010</name>
</gene>
<sequence>MKKFNYTLTIALIAMFSINVSAQTETKLGGFLAYGTEIENLGIGVNAEFPIADNFTISPALIYYLPKDESGINISWFEVNANANYYFLAEDNIDVYGIAGLNYSSVKVDYDDAFGGFGGSYSASDGRIGLNIGGGANFNLSGNITPFAELKYVVIDGGQLVIAGGVKFNI</sequence>
<keyword evidence="5" id="KW-1185">Reference proteome</keyword>
<protein>
    <recommendedName>
        <fullName evidence="3">Outer membrane protein beta-barrel domain-containing protein</fullName>
    </recommendedName>
</protein>
<dbReference type="InterPro" id="IPR027385">
    <property type="entry name" value="Beta-barrel_OMP"/>
</dbReference>
<dbReference type="Proteomes" id="UP000057981">
    <property type="component" value="Chromosome"/>
</dbReference>
<dbReference type="Pfam" id="PF13505">
    <property type="entry name" value="OMP_b-brl"/>
    <property type="match status" value="1"/>
</dbReference>
<dbReference type="STRING" id="1736674.APS56_00010"/>